<proteinExistence type="inferred from homology"/>
<dbReference type="Gene3D" id="3.90.1140.10">
    <property type="entry name" value="Cyclic phosphodiesterase"/>
    <property type="match status" value="1"/>
</dbReference>
<gene>
    <name evidence="4" type="primary">thpR</name>
    <name evidence="4" type="ORF">GCM10023215_62550</name>
</gene>
<feature type="short sequence motif" description="HXTX 2" evidence="2">
    <location>
        <begin position="123"/>
        <end position="126"/>
    </location>
</feature>
<dbReference type="EMBL" id="BAABIC010000032">
    <property type="protein sequence ID" value="GAA4711635.1"/>
    <property type="molecule type" value="Genomic_DNA"/>
</dbReference>
<dbReference type="InterPro" id="IPR004175">
    <property type="entry name" value="RNA_CPDase"/>
</dbReference>
<dbReference type="HAMAP" id="MF_01940">
    <property type="entry name" value="RNA_CPDase"/>
    <property type="match status" value="1"/>
</dbReference>
<organism evidence="4 5">
    <name type="scientific">Pseudonocardia yuanmonensis</name>
    <dbReference type="NCBI Taxonomy" id="1095914"/>
    <lineage>
        <taxon>Bacteria</taxon>
        <taxon>Bacillati</taxon>
        <taxon>Actinomycetota</taxon>
        <taxon>Actinomycetes</taxon>
        <taxon>Pseudonocardiales</taxon>
        <taxon>Pseudonocardiaceae</taxon>
        <taxon>Pseudonocardia</taxon>
    </lineage>
</organism>
<dbReference type="Pfam" id="PF02834">
    <property type="entry name" value="LigT_PEase"/>
    <property type="match status" value="2"/>
</dbReference>
<evidence type="ECO:0000313" key="4">
    <source>
        <dbReference type="EMBL" id="GAA4711635.1"/>
    </source>
</evidence>
<feature type="domain" description="Phosphoesterase HXTX" evidence="3">
    <location>
        <begin position="9"/>
        <end position="87"/>
    </location>
</feature>
<protein>
    <recommendedName>
        <fullName evidence="2">RNA 2',3'-cyclic phosphodiesterase</fullName>
        <shortName evidence="2">RNA 2',3'-CPDase</shortName>
        <ecNumber evidence="2">3.1.4.58</ecNumber>
    </recommendedName>
</protein>
<evidence type="ECO:0000313" key="5">
    <source>
        <dbReference type="Proteomes" id="UP001500325"/>
    </source>
</evidence>
<feature type="domain" description="Phosphoesterase HXTX" evidence="3">
    <location>
        <begin position="96"/>
        <end position="165"/>
    </location>
</feature>
<dbReference type="PANTHER" id="PTHR35561:SF1">
    <property type="entry name" value="RNA 2',3'-CYCLIC PHOSPHODIESTERASE"/>
    <property type="match status" value="1"/>
</dbReference>
<keyword evidence="5" id="KW-1185">Reference proteome</keyword>
<evidence type="ECO:0000256" key="1">
    <source>
        <dbReference type="ARBA" id="ARBA00022801"/>
    </source>
</evidence>
<dbReference type="PANTHER" id="PTHR35561">
    <property type="entry name" value="RNA 2',3'-CYCLIC PHOSPHODIESTERASE"/>
    <property type="match status" value="1"/>
</dbReference>
<evidence type="ECO:0000259" key="3">
    <source>
        <dbReference type="Pfam" id="PF02834"/>
    </source>
</evidence>
<dbReference type="Proteomes" id="UP001500325">
    <property type="component" value="Unassembled WGS sequence"/>
</dbReference>
<keyword evidence="1 2" id="KW-0378">Hydrolase</keyword>
<feature type="active site" description="Proton acceptor" evidence="2">
    <location>
        <position position="123"/>
    </location>
</feature>
<dbReference type="EC" id="3.1.4.58" evidence="2"/>
<dbReference type="NCBIfam" id="TIGR02258">
    <property type="entry name" value="2_5_ligase"/>
    <property type="match status" value="1"/>
</dbReference>
<comment type="catalytic activity">
    <reaction evidence="2">
        <text>a 3'-end 2',3'-cyclophospho-ribonucleotide-RNA + H2O = a 3'-end 2'-phospho-ribonucleotide-RNA + H(+)</text>
        <dbReference type="Rhea" id="RHEA:11828"/>
        <dbReference type="Rhea" id="RHEA-COMP:10464"/>
        <dbReference type="Rhea" id="RHEA-COMP:17353"/>
        <dbReference type="ChEBI" id="CHEBI:15377"/>
        <dbReference type="ChEBI" id="CHEBI:15378"/>
        <dbReference type="ChEBI" id="CHEBI:83064"/>
        <dbReference type="ChEBI" id="CHEBI:173113"/>
        <dbReference type="EC" id="3.1.4.58"/>
    </reaction>
</comment>
<comment type="function">
    <text evidence="2">Hydrolyzes RNA 2',3'-cyclic phosphodiester to an RNA 2'-phosphomonoester.</text>
</comment>
<comment type="caution">
    <text evidence="4">The sequence shown here is derived from an EMBL/GenBank/DDBJ whole genome shotgun (WGS) entry which is preliminary data.</text>
</comment>
<sequence length="187" mass="19481">MRVFVAVVPPPEALAELAAALAPVQRNLRGPRWTRPEQWHLTLAFLGELDEDTVDGVRAGLAGVAARSAPVELALTGAGRFGERVLWTGLAGDTAGLGALAAEVAAVARAAGVALEDRRFAAHLTLARGRGGVGGLAPAVRALAGFTGRTWRADTLRLVRSRPGPQYDDLATWPLGGDHRDPGFSGP</sequence>
<comment type="similarity">
    <text evidence="2">Belongs to the 2H phosphoesterase superfamily. ThpR family.</text>
</comment>
<dbReference type="InterPro" id="IPR014051">
    <property type="entry name" value="Phosphoesterase_HXTX"/>
</dbReference>
<reference evidence="5" key="1">
    <citation type="journal article" date="2019" name="Int. J. Syst. Evol. Microbiol.">
        <title>The Global Catalogue of Microorganisms (GCM) 10K type strain sequencing project: providing services to taxonomists for standard genome sequencing and annotation.</title>
        <authorList>
            <consortium name="The Broad Institute Genomics Platform"/>
            <consortium name="The Broad Institute Genome Sequencing Center for Infectious Disease"/>
            <person name="Wu L."/>
            <person name="Ma J."/>
        </authorList>
    </citation>
    <scope>NUCLEOTIDE SEQUENCE [LARGE SCALE GENOMIC DNA]</scope>
    <source>
        <strain evidence="5">JCM 18055</strain>
    </source>
</reference>
<dbReference type="InterPro" id="IPR009097">
    <property type="entry name" value="Cyclic_Pdiesterase"/>
</dbReference>
<dbReference type="RefSeq" id="WP_345384399.1">
    <property type="nucleotide sequence ID" value="NZ_BAABIC010000032.1"/>
</dbReference>
<feature type="short sequence motif" description="HXTX 1" evidence="2">
    <location>
        <begin position="40"/>
        <end position="43"/>
    </location>
</feature>
<name>A0ABP8XPB9_9PSEU</name>
<evidence type="ECO:0000256" key="2">
    <source>
        <dbReference type="HAMAP-Rule" id="MF_01940"/>
    </source>
</evidence>
<accession>A0ABP8XPB9</accession>
<feature type="active site" description="Proton donor" evidence="2">
    <location>
        <position position="40"/>
    </location>
</feature>
<dbReference type="SUPFAM" id="SSF55144">
    <property type="entry name" value="LigT-like"/>
    <property type="match status" value="1"/>
</dbReference>